<feature type="signal peptide" evidence="10">
    <location>
        <begin position="1"/>
        <end position="31"/>
    </location>
</feature>
<keyword evidence="7 11" id="KW-0503">Monooxygenase</keyword>
<comment type="catalytic activity">
    <reaction evidence="9">
        <text>3 propionate 3-nitronate + 3 O2 + H2O = 3 3-oxopropanoate + 2 nitrate + nitrite + H2O2 + 3 H(+)</text>
        <dbReference type="Rhea" id="RHEA:57332"/>
        <dbReference type="ChEBI" id="CHEBI:15377"/>
        <dbReference type="ChEBI" id="CHEBI:15378"/>
        <dbReference type="ChEBI" id="CHEBI:15379"/>
        <dbReference type="ChEBI" id="CHEBI:16240"/>
        <dbReference type="ChEBI" id="CHEBI:16301"/>
        <dbReference type="ChEBI" id="CHEBI:17632"/>
        <dbReference type="ChEBI" id="CHEBI:33190"/>
        <dbReference type="ChEBI" id="CHEBI:136067"/>
    </reaction>
</comment>
<dbReference type="SUPFAM" id="SSF51412">
    <property type="entry name" value="Inosine monophosphate dehydrogenase (IMPDH)"/>
    <property type="match status" value="1"/>
</dbReference>
<evidence type="ECO:0000256" key="5">
    <source>
        <dbReference type="ARBA" id="ARBA00022643"/>
    </source>
</evidence>
<dbReference type="PANTHER" id="PTHR42747">
    <property type="entry name" value="NITRONATE MONOOXYGENASE-RELATED"/>
    <property type="match status" value="1"/>
</dbReference>
<comment type="similarity">
    <text evidence="2">Belongs to the nitronate monooxygenase family. NMO class I subfamily.</text>
</comment>
<evidence type="ECO:0000256" key="2">
    <source>
        <dbReference type="ARBA" id="ARBA00009881"/>
    </source>
</evidence>
<feature type="chain" id="PRO_5046024068" description="Propionate 3-nitronate monooxygenase" evidence="10">
    <location>
        <begin position="32"/>
        <end position="358"/>
    </location>
</feature>
<keyword evidence="12" id="KW-1185">Reference proteome</keyword>
<evidence type="ECO:0000256" key="1">
    <source>
        <dbReference type="ARBA" id="ARBA00001917"/>
    </source>
</evidence>
<evidence type="ECO:0000256" key="3">
    <source>
        <dbReference type="ARBA" id="ARBA00022575"/>
    </source>
</evidence>
<gene>
    <name evidence="11" type="primary">nmoA</name>
    <name evidence="11" type="ORF">GCM10022228_11750</name>
</gene>
<comment type="caution">
    <text evidence="11">The sequence shown here is derived from an EMBL/GenBank/DDBJ whole genome shotgun (WGS) entry which is preliminary data.</text>
</comment>
<dbReference type="CDD" id="cd04730">
    <property type="entry name" value="NPD_like"/>
    <property type="match status" value="1"/>
</dbReference>
<dbReference type="InterPro" id="IPR013785">
    <property type="entry name" value="Aldolase_TIM"/>
</dbReference>
<accession>A0ABP7LKV5</accession>
<evidence type="ECO:0000256" key="10">
    <source>
        <dbReference type="SAM" id="SignalP"/>
    </source>
</evidence>
<name>A0ABP7LKV5_9GAMM</name>
<dbReference type="Gene3D" id="3.20.20.70">
    <property type="entry name" value="Aldolase class I"/>
    <property type="match status" value="1"/>
</dbReference>
<keyword evidence="10" id="KW-0732">Signal</keyword>
<keyword evidence="4" id="KW-0285">Flavoprotein</keyword>
<evidence type="ECO:0000256" key="9">
    <source>
        <dbReference type="ARBA" id="ARBA00049401"/>
    </source>
</evidence>
<dbReference type="Proteomes" id="UP001500133">
    <property type="component" value="Unassembled WGS sequence"/>
</dbReference>
<protein>
    <recommendedName>
        <fullName evidence="8">Propionate 3-nitronate monooxygenase</fullName>
    </recommendedName>
</protein>
<comment type="cofactor">
    <cofactor evidence="1">
        <name>FMN</name>
        <dbReference type="ChEBI" id="CHEBI:58210"/>
    </cofactor>
</comment>
<keyword evidence="6" id="KW-0560">Oxidoreductase</keyword>
<dbReference type="InterPro" id="IPR004136">
    <property type="entry name" value="NMO"/>
</dbReference>
<evidence type="ECO:0000256" key="7">
    <source>
        <dbReference type="ARBA" id="ARBA00023033"/>
    </source>
</evidence>
<sequence>MRFANALTRLVGIRYPIVQAPMVGVSTPALAAAVSNAGALGSIGIGASSVEQAREMIGATRALTEKPFNVNVFCHREATQDPDREARWIRYLTPFFEAFEAPAPTRLAAAYPSFNDHRPALDMLLEEKPAVVSFHFGLPPVEWIQALQAAGIVTVGCATTPEEAATVEAAGVEAVVAQGSEAGGHRGVFTPEKGDQQMATLPLTRLISAASGIPVIAAGGIMDGQGIQAAIDLGAAGAQLGTAFILTPESAADTAYRQALKSEHSYHTRITRVISGRPARGLASRMHTDIDRPNAPALPDYPIAYAAGKALAAAAKAGNSAAFSAHWAGQGAPLAREMPAGELIESLVQNCRFLSPAR</sequence>
<dbReference type="GO" id="GO:0004497">
    <property type="term" value="F:monooxygenase activity"/>
    <property type="evidence" value="ECO:0007669"/>
    <property type="project" value="UniProtKB-KW"/>
</dbReference>
<evidence type="ECO:0000313" key="12">
    <source>
        <dbReference type="Proteomes" id="UP001500133"/>
    </source>
</evidence>
<keyword evidence="5" id="KW-0288">FMN</keyword>
<dbReference type="PANTHER" id="PTHR42747:SF3">
    <property type="entry name" value="NITRONATE MONOOXYGENASE-RELATED"/>
    <property type="match status" value="1"/>
</dbReference>
<dbReference type="RefSeq" id="WP_344703290.1">
    <property type="nucleotide sequence ID" value="NZ_BAAAZT010000056.1"/>
</dbReference>
<keyword evidence="3" id="KW-0216">Detoxification</keyword>
<dbReference type="EMBL" id="BAAAZT010000056">
    <property type="protein sequence ID" value="GAA3903086.1"/>
    <property type="molecule type" value="Genomic_DNA"/>
</dbReference>
<evidence type="ECO:0000256" key="8">
    <source>
        <dbReference type="ARBA" id="ARBA00031155"/>
    </source>
</evidence>
<evidence type="ECO:0000256" key="6">
    <source>
        <dbReference type="ARBA" id="ARBA00023002"/>
    </source>
</evidence>
<organism evidence="11 12">
    <name type="scientific">Halomonas cibimaris</name>
    <dbReference type="NCBI Taxonomy" id="657012"/>
    <lineage>
        <taxon>Bacteria</taxon>
        <taxon>Pseudomonadati</taxon>
        <taxon>Pseudomonadota</taxon>
        <taxon>Gammaproteobacteria</taxon>
        <taxon>Oceanospirillales</taxon>
        <taxon>Halomonadaceae</taxon>
        <taxon>Halomonas</taxon>
    </lineage>
</organism>
<proteinExistence type="inferred from homology"/>
<evidence type="ECO:0000256" key="4">
    <source>
        <dbReference type="ARBA" id="ARBA00022630"/>
    </source>
</evidence>
<reference evidence="12" key="1">
    <citation type="journal article" date="2019" name="Int. J. Syst. Evol. Microbiol.">
        <title>The Global Catalogue of Microorganisms (GCM) 10K type strain sequencing project: providing services to taxonomists for standard genome sequencing and annotation.</title>
        <authorList>
            <consortium name="The Broad Institute Genomics Platform"/>
            <consortium name="The Broad Institute Genome Sequencing Center for Infectious Disease"/>
            <person name="Wu L."/>
            <person name="Ma J."/>
        </authorList>
    </citation>
    <scope>NUCLEOTIDE SEQUENCE [LARGE SCALE GENOMIC DNA]</scope>
    <source>
        <strain evidence="12">JCM 16914</strain>
    </source>
</reference>
<evidence type="ECO:0000313" key="11">
    <source>
        <dbReference type="EMBL" id="GAA3903086.1"/>
    </source>
</evidence>
<dbReference type="Pfam" id="PF03060">
    <property type="entry name" value="NMO"/>
    <property type="match status" value="1"/>
</dbReference>